<keyword evidence="2" id="KW-1185">Reference proteome</keyword>
<dbReference type="Gene3D" id="1.25.10.10">
    <property type="entry name" value="Leucine-rich Repeat Variant"/>
    <property type="match status" value="1"/>
</dbReference>
<reference evidence="1" key="1">
    <citation type="submission" date="2016-10" db="EMBL/GenBank/DDBJ databases">
        <authorList>
            <person name="Benchimol M."/>
            <person name="Almeida L.G."/>
            <person name="Vasconcelos A.T."/>
            <person name="Perreira-Neves A."/>
            <person name="Rosa I.A."/>
            <person name="Tasca T."/>
            <person name="Bogo M.R."/>
            <person name="de Souza W."/>
        </authorList>
    </citation>
    <scope>NUCLEOTIDE SEQUENCE [LARGE SCALE GENOMIC DNA]</scope>
    <source>
        <strain evidence="1">K</strain>
    </source>
</reference>
<organism evidence="1 2">
    <name type="scientific">Tritrichomonas foetus</name>
    <dbReference type="NCBI Taxonomy" id="1144522"/>
    <lineage>
        <taxon>Eukaryota</taxon>
        <taxon>Metamonada</taxon>
        <taxon>Parabasalia</taxon>
        <taxon>Tritrichomonadida</taxon>
        <taxon>Tritrichomonadidae</taxon>
        <taxon>Tritrichomonas</taxon>
    </lineage>
</organism>
<evidence type="ECO:0000313" key="2">
    <source>
        <dbReference type="Proteomes" id="UP000179807"/>
    </source>
</evidence>
<dbReference type="SUPFAM" id="SSF48371">
    <property type="entry name" value="ARM repeat"/>
    <property type="match status" value="1"/>
</dbReference>
<dbReference type="EMBL" id="MLAK01000567">
    <property type="protein sequence ID" value="OHT12301.1"/>
    <property type="molecule type" value="Genomic_DNA"/>
</dbReference>
<evidence type="ECO:0000313" key="1">
    <source>
        <dbReference type="EMBL" id="OHT12301.1"/>
    </source>
</evidence>
<name>A0A1J4KS52_9EUKA</name>
<dbReference type="RefSeq" id="XP_068365437.1">
    <property type="nucleotide sequence ID" value="XM_068499918.1"/>
</dbReference>
<sequence length="462" mass="54152">MNIDNYKADSPTDTENSKFIHHLKISGKDPKNNHVWYFDDDEGGHLPDIRENLETIAHDFMNGNLKKINKLFELLNCPTFQLVDVFFSEAFLSSLTSAFQYCLTNKLSHESYCLICFVNRLLSSESLQDNIIFMESLSSLLIQCIQSKTMVVESLSLLMHYTKNYDCIHILINHDLIQTLIYLLKKCPDGIFISITRILKNILETLPSDEYILFENIFEPYFNQFSQSPNMFLESTMSIVAIALLNHDLYEKIKGMNIFPKLFSNNAIYRREYATYTFAIYSHIIHWNDIESLDIPNIFRTCARLIEIDSLFRYYTDHWPAMCNFFRAAMESKSELFLRTGLLPVLIKRIDQMHIIEKYEILSCISVYVLCESPENIQILISNRGFDIIIDYMSVTPYPYITNMIDAFKKIIELNLIQLDENLLNIIHQTIENLNSDRVEHYEDDIQKLQNILNENDLFLNN</sequence>
<gene>
    <name evidence="1" type="ORF">TRFO_18014</name>
</gene>
<dbReference type="AlphaFoldDB" id="A0A1J4KS52"/>
<accession>A0A1J4KS52</accession>
<comment type="caution">
    <text evidence="1">The sequence shown here is derived from an EMBL/GenBank/DDBJ whole genome shotgun (WGS) entry which is preliminary data.</text>
</comment>
<proteinExistence type="predicted"/>
<dbReference type="GeneID" id="94834622"/>
<protein>
    <submittedName>
        <fullName evidence="1">Uncharacterized protein</fullName>
    </submittedName>
</protein>
<dbReference type="InterPro" id="IPR011989">
    <property type="entry name" value="ARM-like"/>
</dbReference>
<dbReference type="Proteomes" id="UP000179807">
    <property type="component" value="Unassembled WGS sequence"/>
</dbReference>
<dbReference type="VEuPathDB" id="TrichDB:TRFO_18014"/>
<dbReference type="InterPro" id="IPR016024">
    <property type="entry name" value="ARM-type_fold"/>
</dbReference>